<dbReference type="InterPro" id="IPR051531">
    <property type="entry name" value="N-acetyltransferase"/>
</dbReference>
<accession>A0A4P6EVQ0</accession>
<organism evidence="2 3">
    <name type="scientific">Paenibacillus protaetiae</name>
    <dbReference type="NCBI Taxonomy" id="2509456"/>
    <lineage>
        <taxon>Bacteria</taxon>
        <taxon>Bacillati</taxon>
        <taxon>Bacillota</taxon>
        <taxon>Bacilli</taxon>
        <taxon>Bacillales</taxon>
        <taxon>Paenibacillaceae</taxon>
        <taxon>Paenibacillus</taxon>
    </lineage>
</organism>
<dbReference type="PROSITE" id="PS51186">
    <property type="entry name" value="GNAT"/>
    <property type="match status" value="1"/>
</dbReference>
<dbReference type="Proteomes" id="UP000293568">
    <property type="component" value="Chromosome"/>
</dbReference>
<dbReference type="InterPro" id="IPR000182">
    <property type="entry name" value="GNAT_dom"/>
</dbReference>
<keyword evidence="3" id="KW-1185">Reference proteome</keyword>
<dbReference type="InterPro" id="IPR016181">
    <property type="entry name" value="Acyl_CoA_acyltransferase"/>
</dbReference>
<dbReference type="Pfam" id="PF13302">
    <property type="entry name" value="Acetyltransf_3"/>
    <property type="match status" value="1"/>
</dbReference>
<sequence length="179" mass="20350">MRVIKLETSRLLLRLLQPGDGEQMEVLINDHDIASTTLTIPHPYPKGAADSFIQYRMEVARKGGGYSFGILDKSSGSFMGLVGLHIDKTHNRAELAYWLGKPYWNKGYMTEAAERVVRYAFDELKLNRVWAAAMTKNPASTHVMAKIGMRHEGTFRQHIKKWGVYEDVAYYGLLKEDKG</sequence>
<reference evidence="2 3" key="1">
    <citation type="submission" date="2019-01" db="EMBL/GenBank/DDBJ databases">
        <title>Genome sequencing of strain FW100M-2.</title>
        <authorList>
            <person name="Heo J."/>
            <person name="Kim S.-J."/>
            <person name="Kim J.-S."/>
            <person name="Hong S.-B."/>
            <person name="Kwon S.-W."/>
        </authorList>
    </citation>
    <scope>NUCLEOTIDE SEQUENCE [LARGE SCALE GENOMIC DNA]</scope>
    <source>
        <strain evidence="2 3">FW100M-2</strain>
    </source>
</reference>
<evidence type="ECO:0000259" key="1">
    <source>
        <dbReference type="PROSITE" id="PS51186"/>
    </source>
</evidence>
<protein>
    <submittedName>
        <fullName evidence="2">N-acetyltransferase</fullName>
    </submittedName>
</protein>
<feature type="domain" description="N-acetyltransferase" evidence="1">
    <location>
        <begin position="11"/>
        <end position="171"/>
    </location>
</feature>
<dbReference type="GO" id="GO:0016747">
    <property type="term" value="F:acyltransferase activity, transferring groups other than amino-acyl groups"/>
    <property type="evidence" value="ECO:0007669"/>
    <property type="project" value="InterPro"/>
</dbReference>
<dbReference type="EMBL" id="CP035492">
    <property type="protein sequence ID" value="QAY66736.1"/>
    <property type="molecule type" value="Genomic_DNA"/>
</dbReference>
<dbReference type="OrthoDB" id="9798081at2"/>
<proteinExistence type="predicted"/>
<name>A0A4P6EVQ0_9BACL</name>
<dbReference type="PANTHER" id="PTHR43792">
    <property type="entry name" value="GNAT FAMILY, PUTATIVE (AFU_ORTHOLOGUE AFUA_3G00765)-RELATED-RELATED"/>
    <property type="match status" value="1"/>
</dbReference>
<evidence type="ECO:0000313" key="2">
    <source>
        <dbReference type="EMBL" id="QAY66736.1"/>
    </source>
</evidence>
<gene>
    <name evidence="2" type="ORF">ET464_10280</name>
</gene>
<dbReference type="Gene3D" id="3.40.630.30">
    <property type="match status" value="1"/>
</dbReference>
<evidence type="ECO:0000313" key="3">
    <source>
        <dbReference type="Proteomes" id="UP000293568"/>
    </source>
</evidence>
<dbReference type="KEGG" id="pprt:ET464_10280"/>
<dbReference type="SUPFAM" id="SSF55729">
    <property type="entry name" value="Acyl-CoA N-acyltransferases (Nat)"/>
    <property type="match status" value="1"/>
</dbReference>
<keyword evidence="2" id="KW-0808">Transferase</keyword>
<dbReference type="AlphaFoldDB" id="A0A4P6EVQ0"/>